<dbReference type="GeneID" id="109533122"/>
<keyword evidence="1" id="KW-0472">Membrane</keyword>
<dbReference type="Proteomes" id="UP000019118">
    <property type="component" value="Unassembled WGS sequence"/>
</dbReference>
<evidence type="ECO:0000313" key="3">
    <source>
        <dbReference type="Proteomes" id="UP000019118"/>
    </source>
</evidence>
<reference evidence="2" key="2">
    <citation type="submission" date="2024-08" db="UniProtKB">
        <authorList>
            <consortium name="EnsemblMetazoa"/>
        </authorList>
    </citation>
    <scope>IDENTIFICATION</scope>
</reference>
<protein>
    <recommendedName>
        <fullName evidence="4">NADH dehydrogenase [ubiquinone] 1 alpha subcomplex subunit 13</fullName>
    </recommendedName>
</protein>
<dbReference type="EnsemblMetazoa" id="XM_019898360.1">
    <property type="protein sequence ID" value="XP_019753919.1"/>
    <property type="gene ID" value="LOC109533122"/>
</dbReference>
<name>A0AAR5NY85_DENPD</name>
<evidence type="ECO:0008006" key="4">
    <source>
        <dbReference type="Google" id="ProtNLM"/>
    </source>
</evidence>
<sequence>MAATVRRGPLVLLKKYWNEQPELVGSGAMGILGLGLLIWGGFKYYEKDGNNRRYRGHYIVLRHDDPAVQKLKISCDVTSRS</sequence>
<dbReference type="CTD" id="4696"/>
<reference evidence="3" key="1">
    <citation type="journal article" date="2013" name="Genome Biol.">
        <title>Draft genome of the mountain pine beetle, Dendroctonus ponderosae Hopkins, a major forest pest.</title>
        <authorList>
            <person name="Keeling C.I."/>
            <person name="Yuen M.M."/>
            <person name="Liao N.Y."/>
            <person name="Docking T.R."/>
            <person name="Chan S.K."/>
            <person name="Taylor G.A."/>
            <person name="Palmquist D.L."/>
            <person name="Jackman S.D."/>
            <person name="Nguyen A."/>
            <person name="Li M."/>
            <person name="Henderson H."/>
            <person name="Janes J.K."/>
            <person name="Zhao Y."/>
            <person name="Pandoh P."/>
            <person name="Moore R."/>
            <person name="Sperling F.A."/>
            <person name="Huber D.P."/>
            <person name="Birol I."/>
            <person name="Jones S.J."/>
            <person name="Bohlmann J."/>
        </authorList>
    </citation>
    <scope>NUCLEOTIDE SEQUENCE</scope>
</reference>
<proteinExistence type="predicted"/>
<organism evidence="2 3">
    <name type="scientific">Dendroctonus ponderosae</name>
    <name type="common">Mountain pine beetle</name>
    <dbReference type="NCBI Taxonomy" id="77166"/>
    <lineage>
        <taxon>Eukaryota</taxon>
        <taxon>Metazoa</taxon>
        <taxon>Ecdysozoa</taxon>
        <taxon>Arthropoda</taxon>
        <taxon>Hexapoda</taxon>
        <taxon>Insecta</taxon>
        <taxon>Pterygota</taxon>
        <taxon>Neoptera</taxon>
        <taxon>Endopterygota</taxon>
        <taxon>Coleoptera</taxon>
        <taxon>Polyphaga</taxon>
        <taxon>Cucujiformia</taxon>
        <taxon>Curculionidae</taxon>
        <taxon>Scolytinae</taxon>
        <taxon>Dendroctonus</taxon>
    </lineage>
</organism>
<keyword evidence="1" id="KW-0812">Transmembrane</keyword>
<dbReference type="KEGG" id="dpa:109533122"/>
<evidence type="ECO:0000313" key="2">
    <source>
        <dbReference type="EnsemblMetazoa" id="XP_019753919.1"/>
    </source>
</evidence>
<keyword evidence="1" id="KW-1133">Transmembrane helix</keyword>
<accession>A0AAR5NY85</accession>
<dbReference type="AlphaFoldDB" id="A0AAR5NY85"/>
<feature type="transmembrane region" description="Helical" evidence="1">
    <location>
        <begin position="23"/>
        <end position="45"/>
    </location>
</feature>
<keyword evidence="3" id="KW-1185">Reference proteome</keyword>
<dbReference type="RefSeq" id="XP_019753919.1">
    <property type="nucleotide sequence ID" value="XM_019898360.2"/>
</dbReference>
<evidence type="ECO:0000256" key="1">
    <source>
        <dbReference type="SAM" id="Phobius"/>
    </source>
</evidence>